<dbReference type="Pfam" id="PF00768">
    <property type="entry name" value="Peptidase_S11"/>
    <property type="match status" value="1"/>
</dbReference>
<dbReference type="SMART" id="SM00936">
    <property type="entry name" value="PBP5_C"/>
    <property type="match status" value="1"/>
</dbReference>
<dbReference type="Pfam" id="PF07943">
    <property type="entry name" value="PBP5_C"/>
    <property type="match status" value="1"/>
</dbReference>
<dbReference type="Proteomes" id="UP001595916">
    <property type="component" value="Unassembled WGS sequence"/>
</dbReference>
<evidence type="ECO:0000259" key="16">
    <source>
        <dbReference type="SMART" id="SM00936"/>
    </source>
</evidence>
<name>A0ABV9QNU9_9FIRM</name>
<evidence type="ECO:0000313" key="17">
    <source>
        <dbReference type="EMBL" id="MFC4804366.1"/>
    </source>
</evidence>
<dbReference type="Gene3D" id="3.40.710.10">
    <property type="entry name" value="DD-peptidase/beta-lactamase superfamily"/>
    <property type="match status" value="1"/>
</dbReference>
<comment type="pathway">
    <text evidence="2">Cell wall biogenesis; peptidoglycan biosynthesis.</text>
</comment>
<dbReference type="EC" id="3.4.16.4" evidence="4"/>
<protein>
    <recommendedName>
        <fullName evidence="4">serine-type D-Ala-D-Ala carboxypeptidase</fullName>
        <ecNumber evidence="4">3.4.16.4</ecNumber>
    </recommendedName>
</protein>
<evidence type="ECO:0000256" key="6">
    <source>
        <dbReference type="ARBA" id="ARBA00022670"/>
    </source>
</evidence>
<keyword evidence="14" id="KW-0472">Membrane</keyword>
<comment type="similarity">
    <text evidence="3 13">Belongs to the peptidase S11 family.</text>
</comment>
<evidence type="ECO:0000256" key="7">
    <source>
        <dbReference type="ARBA" id="ARBA00022729"/>
    </source>
</evidence>
<proteinExistence type="inferred from homology"/>
<keyword evidence="14" id="KW-0812">Transmembrane</keyword>
<evidence type="ECO:0000256" key="12">
    <source>
        <dbReference type="ARBA" id="ARBA00034000"/>
    </source>
</evidence>
<dbReference type="InterPro" id="IPR015956">
    <property type="entry name" value="Peniciliin-bd_prot_C_sf"/>
</dbReference>
<keyword evidence="8 17" id="KW-0378">Hydrolase</keyword>
<evidence type="ECO:0000256" key="11">
    <source>
        <dbReference type="ARBA" id="ARBA00023316"/>
    </source>
</evidence>
<evidence type="ECO:0000256" key="4">
    <source>
        <dbReference type="ARBA" id="ARBA00012448"/>
    </source>
</evidence>
<feature type="domain" description="Peptidase S11 D-Ala-D-Ala carboxypeptidase A C-terminal" evidence="16">
    <location>
        <begin position="291"/>
        <end position="381"/>
    </location>
</feature>
<evidence type="ECO:0000256" key="14">
    <source>
        <dbReference type="SAM" id="Phobius"/>
    </source>
</evidence>
<keyword evidence="7 15" id="KW-0732">Signal</keyword>
<feature type="transmembrane region" description="Helical" evidence="14">
    <location>
        <begin position="397"/>
        <end position="417"/>
    </location>
</feature>
<dbReference type="GO" id="GO:0004180">
    <property type="term" value="F:carboxypeptidase activity"/>
    <property type="evidence" value="ECO:0007669"/>
    <property type="project" value="UniProtKB-KW"/>
</dbReference>
<evidence type="ECO:0000256" key="2">
    <source>
        <dbReference type="ARBA" id="ARBA00004752"/>
    </source>
</evidence>
<feature type="signal peptide" evidence="15">
    <location>
        <begin position="1"/>
        <end position="30"/>
    </location>
</feature>
<dbReference type="InterPro" id="IPR018044">
    <property type="entry name" value="Peptidase_S11"/>
</dbReference>
<dbReference type="InterPro" id="IPR012907">
    <property type="entry name" value="Peptidase_S11_C"/>
</dbReference>
<comment type="function">
    <text evidence="1">Removes C-terminal D-alanyl residues from sugar-peptide cell wall precursors.</text>
</comment>
<keyword evidence="14" id="KW-1133">Transmembrane helix</keyword>
<evidence type="ECO:0000256" key="9">
    <source>
        <dbReference type="ARBA" id="ARBA00022960"/>
    </source>
</evidence>
<dbReference type="PRINTS" id="PR00725">
    <property type="entry name" value="DADACBPTASE1"/>
</dbReference>
<dbReference type="PANTHER" id="PTHR21581:SF33">
    <property type="entry name" value="D-ALANYL-D-ALANINE CARBOXYPEPTIDASE DACB"/>
    <property type="match status" value="1"/>
</dbReference>
<comment type="caution">
    <text evidence="17">The sequence shown here is derived from an EMBL/GenBank/DDBJ whole genome shotgun (WGS) entry which is preliminary data.</text>
</comment>
<dbReference type="InterPro" id="IPR037167">
    <property type="entry name" value="Peptidase_S11_C_sf"/>
</dbReference>
<keyword evidence="18" id="KW-1185">Reference proteome</keyword>
<accession>A0ABV9QNU9</accession>
<keyword evidence="11" id="KW-0961">Cell wall biogenesis/degradation</keyword>
<keyword evidence="5 17" id="KW-0121">Carboxypeptidase</keyword>
<organism evidence="17 18">
    <name type="scientific">Filifactor villosus</name>
    <dbReference type="NCBI Taxonomy" id="29374"/>
    <lineage>
        <taxon>Bacteria</taxon>
        <taxon>Bacillati</taxon>
        <taxon>Bacillota</taxon>
        <taxon>Clostridia</taxon>
        <taxon>Peptostreptococcales</taxon>
        <taxon>Filifactoraceae</taxon>
        <taxon>Filifactor</taxon>
    </lineage>
</organism>
<dbReference type="PANTHER" id="PTHR21581">
    <property type="entry name" value="D-ALANYL-D-ALANINE CARBOXYPEPTIDASE"/>
    <property type="match status" value="1"/>
</dbReference>
<keyword evidence="9" id="KW-0133">Cell shape</keyword>
<dbReference type="InterPro" id="IPR012338">
    <property type="entry name" value="Beta-lactam/transpept-like"/>
</dbReference>
<evidence type="ECO:0000256" key="5">
    <source>
        <dbReference type="ARBA" id="ARBA00022645"/>
    </source>
</evidence>
<evidence type="ECO:0000256" key="10">
    <source>
        <dbReference type="ARBA" id="ARBA00022984"/>
    </source>
</evidence>
<dbReference type="SUPFAM" id="SSF56601">
    <property type="entry name" value="beta-lactamase/transpeptidase-like"/>
    <property type="match status" value="1"/>
</dbReference>
<evidence type="ECO:0000256" key="15">
    <source>
        <dbReference type="SAM" id="SignalP"/>
    </source>
</evidence>
<dbReference type="InterPro" id="IPR001967">
    <property type="entry name" value="Peptidase_S11_N"/>
</dbReference>
<evidence type="ECO:0000313" key="18">
    <source>
        <dbReference type="Proteomes" id="UP001595916"/>
    </source>
</evidence>
<keyword evidence="6" id="KW-0645">Protease</keyword>
<comment type="catalytic activity">
    <reaction evidence="12">
        <text>Preferential cleavage: (Ac)2-L-Lys-D-Ala-|-D-Ala. Also transpeptidation of peptidyl-alanyl moieties that are N-acyl substituents of D-alanine.</text>
        <dbReference type="EC" id="3.4.16.4"/>
    </reaction>
</comment>
<dbReference type="RefSeq" id="WP_379787873.1">
    <property type="nucleotide sequence ID" value="NZ_JBHSHL010000014.1"/>
</dbReference>
<feature type="chain" id="PRO_5045810051" description="serine-type D-Ala-D-Ala carboxypeptidase" evidence="15">
    <location>
        <begin position="31"/>
        <end position="435"/>
    </location>
</feature>
<reference evidence="18" key="1">
    <citation type="journal article" date="2019" name="Int. J. Syst. Evol. Microbiol.">
        <title>The Global Catalogue of Microorganisms (GCM) 10K type strain sequencing project: providing services to taxonomists for standard genome sequencing and annotation.</title>
        <authorList>
            <consortium name="The Broad Institute Genomics Platform"/>
            <consortium name="The Broad Institute Genome Sequencing Center for Infectious Disease"/>
            <person name="Wu L."/>
            <person name="Ma J."/>
        </authorList>
    </citation>
    <scope>NUCLEOTIDE SEQUENCE [LARGE SCALE GENOMIC DNA]</scope>
    <source>
        <strain evidence="18">CCUG 46385</strain>
    </source>
</reference>
<sequence>MFFRKKRSIRLCATCFICLFLFVFTGSAFAAKEPSLTCSAAVLIEFDTGKVLYDKNMNEPMYPASTTKIMTALLALENLDLKKQITVPDTFGPAEGSAMYLLPGETFTVEELLQGLMIKSANDAAVLLALEISGDISSFAELMNKRAEEIGCTGTHFTNPNGLHDPKHTTTAHDLALMAREAMKHEVFRELIKTDFIQIHATEQTPEIRYYRNTNRFLWSSQKIDYNGTQIPIKYDVVDGVKTGFTDEAKNCLVSTGEKNGIRVIAVSLKNETFEVYKNSRKLLDYGFENFQKKSLVSANEIVGSQEFPKTVEKKLDFYVKDNFVLVENINSNSSYVFEVLLKEGLQAPVQKDDLIGEYLIKQNGTLIQSLPLYANNSLESIYSMNNILKRAQEYKFYLIAGFIGFIVMLILLKILIQRLFFRRRKRKSTHINRF</sequence>
<evidence type="ECO:0000256" key="8">
    <source>
        <dbReference type="ARBA" id="ARBA00022801"/>
    </source>
</evidence>
<gene>
    <name evidence="17" type="ORF">ACFO4R_04650</name>
</gene>
<dbReference type="Gene3D" id="2.60.410.10">
    <property type="entry name" value="D-Ala-D-Ala carboxypeptidase, C-terminal domain"/>
    <property type="match status" value="1"/>
</dbReference>
<evidence type="ECO:0000256" key="13">
    <source>
        <dbReference type="RuleBase" id="RU004016"/>
    </source>
</evidence>
<evidence type="ECO:0000256" key="3">
    <source>
        <dbReference type="ARBA" id="ARBA00007164"/>
    </source>
</evidence>
<evidence type="ECO:0000256" key="1">
    <source>
        <dbReference type="ARBA" id="ARBA00003217"/>
    </source>
</evidence>
<dbReference type="SUPFAM" id="SSF69189">
    <property type="entry name" value="Penicillin-binding protein associated domain"/>
    <property type="match status" value="1"/>
</dbReference>
<keyword evidence="10" id="KW-0573">Peptidoglycan synthesis</keyword>
<dbReference type="EMBL" id="JBHSHL010000014">
    <property type="protein sequence ID" value="MFC4804366.1"/>
    <property type="molecule type" value="Genomic_DNA"/>
</dbReference>